<organism evidence="7 8">
    <name type="scientific">Stegodyphus mimosarum</name>
    <name type="common">African social velvet spider</name>
    <dbReference type="NCBI Taxonomy" id="407821"/>
    <lineage>
        <taxon>Eukaryota</taxon>
        <taxon>Metazoa</taxon>
        <taxon>Ecdysozoa</taxon>
        <taxon>Arthropoda</taxon>
        <taxon>Chelicerata</taxon>
        <taxon>Arachnida</taxon>
        <taxon>Araneae</taxon>
        <taxon>Araneomorphae</taxon>
        <taxon>Entelegynae</taxon>
        <taxon>Eresoidea</taxon>
        <taxon>Eresidae</taxon>
        <taxon>Stegodyphus</taxon>
    </lineage>
</organism>
<dbReference type="Proteomes" id="UP000054359">
    <property type="component" value="Unassembled WGS sequence"/>
</dbReference>
<gene>
    <name evidence="7" type="ORF">X975_12915</name>
</gene>
<keyword evidence="2" id="KW-0378">Hydrolase</keyword>
<evidence type="ECO:0000256" key="3">
    <source>
        <dbReference type="ARBA" id="ARBA00022806"/>
    </source>
</evidence>
<accession>A0A087TN36</accession>
<dbReference type="OrthoDB" id="64767at2759"/>
<sequence length="189" mass="21791">MRKNVLKSLEYIDQEENVQLKGCVAREMSNHELLITELLVKSVFSDCKPEDVAALLSCMVFQQRCDDSNLELPVHLAKKVKEIKEVAMLISEEQERNCINEPYFVDQYNFYLVNVVYEWARGTPFAEIMQKTDVDEGIIVRSIQRLNELLKDVRNGASLVGDTVLAQKMEEASHRIKRNIVFACSLYTQ</sequence>
<feature type="non-terminal residue" evidence="7">
    <location>
        <position position="189"/>
    </location>
</feature>
<dbReference type="EMBL" id="KK115981">
    <property type="protein sequence ID" value="KFM66525.1"/>
    <property type="molecule type" value="Genomic_DNA"/>
</dbReference>
<dbReference type="GO" id="GO:0070478">
    <property type="term" value="P:nuclear-transcribed mRNA catabolic process, 3'-5' exonucleolytic nonsense-mediated decay"/>
    <property type="evidence" value="ECO:0007669"/>
    <property type="project" value="TreeGrafter"/>
</dbReference>
<reference evidence="7 8" key="1">
    <citation type="submission" date="2013-11" db="EMBL/GenBank/DDBJ databases">
        <title>Genome sequencing of Stegodyphus mimosarum.</title>
        <authorList>
            <person name="Bechsgaard J."/>
        </authorList>
    </citation>
    <scope>NUCLEOTIDE SEQUENCE [LARGE SCALE GENOMIC DNA]</scope>
</reference>
<protein>
    <submittedName>
        <fullName evidence="7">Helicase SKI2W</fullName>
    </submittedName>
</protein>
<dbReference type="GO" id="GO:0055087">
    <property type="term" value="C:Ski complex"/>
    <property type="evidence" value="ECO:0007669"/>
    <property type="project" value="TreeGrafter"/>
</dbReference>
<keyword evidence="1" id="KW-0547">Nucleotide-binding</keyword>
<proteinExistence type="predicted"/>
<dbReference type="Gene3D" id="1.10.3380.30">
    <property type="match status" value="1"/>
</dbReference>
<dbReference type="OMA" id="ERNCINE"/>
<keyword evidence="8" id="KW-1185">Reference proteome</keyword>
<dbReference type="PANTHER" id="PTHR12131:SF1">
    <property type="entry name" value="ATP-DEPENDENT RNA HELICASE SUPV3L1, MITOCHONDRIAL-RELATED"/>
    <property type="match status" value="1"/>
</dbReference>
<dbReference type="InterPro" id="IPR050699">
    <property type="entry name" value="RNA-DNA_Helicase"/>
</dbReference>
<evidence type="ECO:0000313" key="7">
    <source>
        <dbReference type="EMBL" id="KFM66525.1"/>
    </source>
</evidence>
<dbReference type="AlphaFoldDB" id="A0A087TN36"/>
<evidence type="ECO:0000256" key="4">
    <source>
        <dbReference type="ARBA" id="ARBA00022840"/>
    </source>
</evidence>
<evidence type="ECO:0000256" key="2">
    <source>
        <dbReference type="ARBA" id="ARBA00022801"/>
    </source>
</evidence>
<dbReference type="Pfam" id="PF08148">
    <property type="entry name" value="DSHCT"/>
    <property type="match status" value="1"/>
</dbReference>
<dbReference type="GO" id="GO:0003724">
    <property type="term" value="F:RNA helicase activity"/>
    <property type="evidence" value="ECO:0007669"/>
    <property type="project" value="UniProtKB-EC"/>
</dbReference>
<keyword evidence="3 7" id="KW-0347">Helicase</keyword>
<dbReference type="GO" id="GO:0016787">
    <property type="term" value="F:hydrolase activity"/>
    <property type="evidence" value="ECO:0007669"/>
    <property type="project" value="UniProtKB-KW"/>
</dbReference>
<evidence type="ECO:0000256" key="1">
    <source>
        <dbReference type="ARBA" id="ARBA00022741"/>
    </source>
</evidence>
<dbReference type="PANTHER" id="PTHR12131">
    <property type="entry name" value="ATP-DEPENDENT RNA AND DNA HELICASE"/>
    <property type="match status" value="1"/>
</dbReference>
<evidence type="ECO:0000256" key="5">
    <source>
        <dbReference type="ARBA" id="ARBA00047984"/>
    </source>
</evidence>
<dbReference type="STRING" id="407821.A0A087TN36"/>
<name>A0A087TN36_STEMI</name>
<comment type="catalytic activity">
    <reaction evidence="5">
        <text>ATP + H2O = ADP + phosphate + H(+)</text>
        <dbReference type="Rhea" id="RHEA:13065"/>
        <dbReference type="ChEBI" id="CHEBI:15377"/>
        <dbReference type="ChEBI" id="CHEBI:15378"/>
        <dbReference type="ChEBI" id="CHEBI:30616"/>
        <dbReference type="ChEBI" id="CHEBI:43474"/>
        <dbReference type="ChEBI" id="CHEBI:456216"/>
        <dbReference type="EC" id="3.6.4.13"/>
    </reaction>
</comment>
<keyword evidence="4" id="KW-0067">ATP-binding</keyword>
<dbReference type="GO" id="GO:0005524">
    <property type="term" value="F:ATP binding"/>
    <property type="evidence" value="ECO:0007669"/>
    <property type="project" value="UniProtKB-KW"/>
</dbReference>
<dbReference type="InterPro" id="IPR012961">
    <property type="entry name" value="Ski2/MTR4_C"/>
</dbReference>
<evidence type="ECO:0000313" key="8">
    <source>
        <dbReference type="Proteomes" id="UP000054359"/>
    </source>
</evidence>
<dbReference type="SMART" id="SM01142">
    <property type="entry name" value="DSHCT"/>
    <property type="match status" value="1"/>
</dbReference>
<feature type="domain" description="ATP-dependent RNA helicase Ski2/MTR4 C-terminal" evidence="6">
    <location>
        <begin position="13"/>
        <end position="188"/>
    </location>
</feature>
<evidence type="ECO:0000259" key="6">
    <source>
        <dbReference type="SMART" id="SM01142"/>
    </source>
</evidence>